<dbReference type="InterPro" id="IPR036383">
    <property type="entry name" value="TSP1_rpt_sf"/>
</dbReference>
<dbReference type="InterPro" id="IPR000884">
    <property type="entry name" value="TSP1_rpt"/>
</dbReference>
<accession>A0A2B4RN87</accession>
<evidence type="ECO:0000256" key="1">
    <source>
        <dbReference type="ARBA" id="ARBA00022737"/>
    </source>
</evidence>
<proteinExistence type="predicted"/>
<dbReference type="FunFam" id="2.20.100.10:FF:000001">
    <property type="entry name" value="semaphorin-5A isoform X1"/>
    <property type="match status" value="3"/>
</dbReference>
<evidence type="ECO:0000313" key="3">
    <source>
        <dbReference type="EMBL" id="PFX17702.1"/>
    </source>
</evidence>
<dbReference type="OrthoDB" id="5985519at2759"/>
<evidence type="ECO:0000313" key="4">
    <source>
        <dbReference type="Proteomes" id="UP000225706"/>
    </source>
</evidence>
<keyword evidence="4" id="KW-1185">Reference proteome</keyword>
<evidence type="ECO:0000256" key="2">
    <source>
        <dbReference type="ARBA" id="ARBA00023157"/>
    </source>
</evidence>
<dbReference type="PRINTS" id="PR01705">
    <property type="entry name" value="TSP1REPEAT"/>
</dbReference>
<dbReference type="Proteomes" id="UP000225706">
    <property type="component" value="Unassembled WGS sequence"/>
</dbReference>
<dbReference type="Gene3D" id="2.20.100.10">
    <property type="entry name" value="Thrombospondin type-1 (TSP1) repeat"/>
    <property type="match status" value="4"/>
</dbReference>
<sequence>MTYLKGMWRNDRHPGDERVGRIEYGRCCRATESSYVHKPSTCSNANWLHTLDRFHVWALCPNGYYMQGMRLGAGPPAYLHHIDEAKCCHPQGHPNSYEHCYDQDVTHSFDDKGWSECQQSGYYMTGFYKSGCNNIYCIEKFRCCKMKKGKSDYHMETAVNGGWSSYGPWGQCSAPCGGGAEERSRTCTNPPPSGGGAQCVGPSKETQACNTHECPVNGGWSNWGDWGQCSASCGDGQHARSRTCTNPPPSGGGAQCSGDSQETRTCKNGPCNGVKSLKYFTLSVDGGWSSWSDYGECSKTCGKGKKYKYRTCTNPPPSGDGKDCYGKSRKGKKCREASCKAEVKRSSIRIAVADIKVQQRETGELLLMADGAATDRGDNAVLPVGVEHKNAHEPLTVVGVTGETGDNVVLHVVMGSTHAHVLAPIPLRQVVEHNVPETAKKHGLAKTDHAMLMEVGVTGQITVNATRPVAGGGNINIVRVPIHPPQMAEKTVEEKRGRARNANWLHAEYTCAYSLRHYIVRHGLKSKSRMWCVFAIQLISILLIFHVDLSYGQCWDINWGSSLDRLGWPTCPDLNTYLKGLWRNDKRPGDERVGRIETARCCNAFVSAYHIQPSTCTNANWLHTLDRTYVWALFPAGYYMQGMRLGAGPPAYLHHIDEAKCRKPQGHPNSYEHCYEEDLTYKFDNKGWGFCKQQGYYLVGIYKSGCNQLCCLKKLRCCKMKLGAVNGGWNNWGAWGQCSATCGQYARQERTRSCTNPPPSLGGAQCIGEDRNSRSCSSQPCPVEVLVLIGTLRNQDGNAKEDFD</sequence>
<dbReference type="PROSITE" id="PS50092">
    <property type="entry name" value="TSP1"/>
    <property type="match status" value="4"/>
</dbReference>
<dbReference type="AlphaFoldDB" id="A0A2B4RN87"/>
<dbReference type="Pfam" id="PF00090">
    <property type="entry name" value="TSP_1"/>
    <property type="match status" value="4"/>
</dbReference>
<dbReference type="SUPFAM" id="SSF82895">
    <property type="entry name" value="TSP-1 type 1 repeat"/>
    <property type="match status" value="4"/>
</dbReference>
<protein>
    <submittedName>
        <fullName evidence="3">Hemicentin-1</fullName>
    </submittedName>
</protein>
<dbReference type="EMBL" id="LSMT01000454">
    <property type="protein sequence ID" value="PFX17702.1"/>
    <property type="molecule type" value="Genomic_DNA"/>
</dbReference>
<dbReference type="SMART" id="SM00209">
    <property type="entry name" value="TSP1"/>
    <property type="match status" value="4"/>
</dbReference>
<organism evidence="3 4">
    <name type="scientific">Stylophora pistillata</name>
    <name type="common">Smooth cauliflower coral</name>
    <dbReference type="NCBI Taxonomy" id="50429"/>
    <lineage>
        <taxon>Eukaryota</taxon>
        <taxon>Metazoa</taxon>
        <taxon>Cnidaria</taxon>
        <taxon>Anthozoa</taxon>
        <taxon>Hexacorallia</taxon>
        <taxon>Scleractinia</taxon>
        <taxon>Astrocoeniina</taxon>
        <taxon>Pocilloporidae</taxon>
        <taxon>Stylophora</taxon>
    </lineage>
</organism>
<comment type="caution">
    <text evidence="3">The sequence shown here is derived from an EMBL/GenBank/DDBJ whole genome shotgun (WGS) entry which is preliminary data.</text>
</comment>
<keyword evidence="1" id="KW-0677">Repeat</keyword>
<dbReference type="PANTHER" id="PTHR22906">
    <property type="entry name" value="PROPERDIN"/>
    <property type="match status" value="1"/>
</dbReference>
<dbReference type="InterPro" id="IPR052065">
    <property type="entry name" value="Compl_asym_regulator"/>
</dbReference>
<gene>
    <name evidence="3" type="primary">HMCN1</name>
    <name evidence="3" type="ORF">AWC38_SpisGene17966</name>
</gene>
<dbReference type="FunFam" id="2.20.100.10:FF:000002">
    <property type="entry name" value="Unc-5 netrin receptor C"/>
    <property type="match status" value="1"/>
</dbReference>
<keyword evidence="2" id="KW-1015">Disulfide bond</keyword>
<reference evidence="4" key="1">
    <citation type="journal article" date="2017" name="bioRxiv">
        <title>Comparative analysis of the genomes of Stylophora pistillata and Acropora digitifera provides evidence for extensive differences between species of corals.</title>
        <authorList>
            <person name="Voolstra C.R."/>
            <person name="Li Y."/>
            <person name="Liew Y.J."/>
            <person name="Baumgarten S."/>
            <person name="Zoccola D."/>
            <person name="Flot J.-F."/>
            <person name="Tambutte S."/>
            <person name="Allemand D."/>
            <person name="Aranda M."/>
        </authorList>
    </citation>
    <scope>NUCLEOTIDE SEQUENCE [LARGE SCALE GENOMIC DNA]</scope>
</reference>
<dbReference type="PANTHER" id="PTHR22906:SF21">
    <property type="entry name" value="SEMA DOMAIN-CONTAINING PROTEIN"/>
    <property type="match status" value="1"/>
</dbReference>
<name>A0A2B4RN87_STYPI</name>